<name>A0A285VHD0_9MICO</name>
<dbReference type="Proteomes" id="UP000219688">
    <property type="component" value="Unassembled WGS sequence"/>
</dbReference>
<accession>A0A285VHD0</accession>
<sequence>MTSRRVTVTVDDGHVDAVLDVAAELARRGMTVESVLQALGIVTGTADHPEELRDVPGVLSVDAEQDVRLAPPGADVQAAEVSPDG</sequence>
<dbReference type="AlphaFoldDB" id="A0A285VHD0"/>
<evidence type="ECO:0008006" key="3">
    <source>
        <dbReference type="Google" id="ProtNLM"/>
    </source>
</evidence>
<evidence type="ECO:0000313" key="2">
    <source>
        <dbReference type="Proteomes" id="UP000219688"/>
    </source>
</evidence>
<reference evidence="2" key="1">
    <citation type="submission" date="2017-08" db="EMBL/GenBank/DDBJ databases">
        <authorList>
            <person name="Varghese N."/>
            <person name="Submissions S."/>
        </authorList>
    </citation>
    <scope>NUCLEOTIDE SEQUENCE [LARGE SCALE GENOMIC DNA]</scope>
    <source>
        <strain evidence="2">USBA17B2</strain>
    </source>
</reference>
<dbReference type="EMBL" id="OBQK01000001">
    <property type="protein sequence ID" value="SOC52586.1"/>
    <property type="molecule type" value="Genomic_DNA"/>
</dbReference>
<proteinExistence type="predicted"/>
<keyword evidence="2" id="KW-1185">Reference proteome</keyword>
<gene>
    <name evidence="1" type="ORF">SAMN05421879_101704</name>
</gene>
<dbReference type="RefSeq" id="WP_097186844.1">
    <property type="nucleotide sequence ID" value="NZ_OBQK01000001.1"/>
</dbReference>
<protein>
    <recommendedName>
        <fullName evidence="3">Ketohydroxyglutarate aldolase</fullName>
    </recommendedName>
</protein>
<organism evidence="1 2">
    <name type="scientific">Ornithinimicrobium cerasi</name>
    <dbReference type="NCBI Taxonomy" id="2248773"/>
    <lineage>
        <taxon>Bacteria</taxon>
        <taxon>Bacillati</taxon>
        <taxon>Actinomycetota</taxon>
        <taxon>Actinomycetes</taxon>
        <taxon>Micrococcales</taxon>
        <taxon>Ornithinimicrobiaceae</taxon>
        <taxon>Ornithinimicrobium</taxon>
    </lineage>
</organism>
<evidence type="ECO:0000313" key="1">
    <source>
        <dbReference type="EMBL" id="SOC52586.1"/>
    </source>
</evidence>